<feature type="non-terminal residue" evidence="1">
    <location>
        <position position="1"/>
    </location>
</feature>
<proteinExistence type="predicted"/>
<keyword evidence="2" id="KW-1185">Reference proteome</keyword>
<sequence length="66" mass="7535">YLTLGNIPRTIHQKPSEHACILLGYLPSAKLSKTLPQKERKARQQRLFHEAMRIIVQTLVKAGREG</sequence>
<dbReference type="OrthoDB" id="2418900at2759"/>
<evidence type="ECO:0000313" key="2">
    <source>
        <dbReference type="Proteomes" id="UP000015241"/>
    </source>
</evidence>
<organism evidence="1 2">
    <name type="scientific">Fomitopsis schrenkii</name>
    <name type="common">Brown rot fungus</name>
    <dbReference type="NCBI Taxonomy" id="2126942"/>
    <lineage>
        <taxon>Eukaryota</taxon>
        <taxon>Fungi</taxon>
        <taxon>Dikarya</taxon>
        <taxon>Basidiomycota</taxon>
        <taxon>Agaricomycotina</taxon>
        <taxon>Agaricomycetes</taxon>
        <taxon>Polyporales</taxon>
        <taxon>Fomitopsis</taxon>
    </lineage>
</organism>
<dbReference type="HOGENOM" id="CLU_006344_8_3_1"/>
<feature type="non-terminal residue" evidence="1">
    <location>
        <position position="66"/>
    </location>
</feature>
<dbReference type="EMBL" id="KE504188">
    <property type="protein sequence ID" value="EPS96428.1"/>
    <property type="molecule type" value="Genomic_DNA"/>
</dbReference>
<evidence type="ECO:0000313" key="1">
    <source>
        <dbReference type="EMBL" id="EPS96428.1"/>
    </source>
</evidence>
<accession>S8DZ65</accession>
<dbReference type="InParanoid" id="S8DZ65"/>
<gene>
    <name evidence="1" type="ORF">FOMPIDRAFT_1090586</name>
</gene>
<dbReference type="AlphaFoldDB" id="S8DZ65"/>
<protein>
    <submittedName>
        <fullName evidence="1">Uncharacterized protein</fullName>
    </submittedName>
</protein>
<dbReference type="InterPro" id="IPR041078">
    <property type="entry name" value="Plavaka"/>
</dbReference>
<dbReference type="Proteomes" id="UP000015241">
    <property type="component" value="Unassembled WGS sequence"/>
</dbReference>
<dbReference type="Pfam" id="PF18759">
    <property type="entry name" value="Plavaka"/>
    <property type="match status" value="1"/>
</dbReference>
<reference evidence="1 2" key="1">
    <citation type="journal article" date="2012" name="Science">
        <title>The Paleozoic origin of enzymatic lignin decomposition reconstructed from 31 fungal genomes.</title>
        <authorList>
            <person name="Floudas D."/>
            <person name="Binder M."/>
            <person name="Riley R."/>
            <person name="Barry K."/>
            <person name="Blanchette R.A."/>
            <person name="Henrissat B."/>
            <person name="Martinez A.T."/>
            <person name="Otillar R."/>
            <person name="Spatafora J.W."/>
            <person name="Yadav J.S."/>
            <person name="Aerts A."/>
            <person name="Benoit I."/>
            <person name="Boyd A."/>
            <person name="Carlson A."/>
            <person name="Copeland A."/>
            <person name="Coutinho P.M."/>
            <person name="de Vries R.P."/>
            <person name="Ferreira P."/>
            <person name="Findley K."/>
            <person name="Foster B."/>
            <person name="Gaskell J."/>
            <person name="Glotzer D."/>
            <person name="Gorecki P."/>
            <person name="Heitman J."/>
            <person name="Hesse C."/>
            <person name="Hori C."/>
            <person name="Igarashi K."/>
            <person name="Jurgens J.A."/>
            <person name="Kallen N."/>
            <person name="Kersten P."/>
            <person name="Kohler A."/>
            <person name="Kuees U."/>
            <person name="Kumar T.K.A."/>
            <person name="Kuo A."/>
            <person name="LaButti K."/>
            <person name="Larrondo L.F."/>
            <person name="Lindquist E."/>
            <person name="Ling A."/>
            <person name="Lombard V."/>
            <person name="Lucas S."/>
            <person name="Lundell T."/>
            <person name="Martin R."/>
            <person name="McLaughlin D.J."/>
            <person name="Morgenstern I."/>
            <person name="Morin E."/>
            <person name="Murat C."/>
            <person name="Nagy L.G."/>
            <person name="Nolan M."/>
            <person name="Ohm R.A."/>
            <person name="Patyshakuliyeva A."/>
            <person name="Rokas A."/>
            <person name="Ruiz-Duenas F.J."/>
            <person name="Sabat G."/>
            <person name="Salamov A."/>
            <person name="Samejima M."/>
            <person name="Schmutz J."/>
            <person name="Slot J.C."/>
            <person name="St John F."/>
            <person name="Stenlid J."/>
            <person name="Sun H."/>
            <person name="Sun S."/>
            <person name="Syed K."/>
            <person name="Tsang A."/>
            <person name="Wiebenga A."/>
            <person name="Young D."/>
            <person name="Pisabarro A."/>
            <person name="Eastwood D.C."/>
            <person name="Martin F."/>
            <person name="Cullen D."/>
            <person name="Grigoriev I.V."/>
            <person name="Hibbett D.S."/>
        </authorList>
    </citation>
    <scope>NUCLEOTIDE SEQUENCE</scope>
    <source>
        <strain evidence="2">FP-58527</strain>
    </source>
</reference>
<name>S8DZ65_FOMSC</name>